<name>A0A9X1PU23_STRM4</name>
<dbReference type="AlphaFoldDB" id="A0A9X1PU23"/>
<evidence type="ECO:0000313" key="3">
    <source>
        <dbReference type="EMBL" id="MCF1592549.1"/>
    </source>
</evidence>
<proteinExistence type="predicted"/>
<dbReference type="RefSeq" id="WP_234760858.1">
    <property type="nucleotide sequence ID" value="NZ_JAKEIP010000006.1"/>
</dbReference>
<keyword evidence="1" id="KW-1133">Transmembrane helix</keyword>
<evidence type="ECO:0000256" key="1">
    <source>
        <dbReference type="SAM" id="Phobius"/>
    </source>
</evidence>
<keyword evidence="1" id="KW-0472">Membrane</keyword>
<dbReference type="EMBL" id="JAKEIP010000006">
    <property type="protein sequence ID" value="MCF1592549.1"/>
    <property type="molecule type" value="Genomic_DNA"/>
</dbReference>
<organism evidence="3 4">
    <name type="scientific">Streptomyces muensis</name>
    <dbReference type="NCBI Taxonomy" id="1077944"/>
    <lineage>
        <taxon>Bacteria</taxon>
        <taxon>Bacillati</taxon>
        <taxon>Actinomycetota</taxon>
        <taxon>Actinomycetes</taxon>
        <taxon>Kitasatosporales</taxon>
        <taxon>Streptomycetaceae</taxon>
        <taxon>Streptomyces</taxon>
    </lineage>
</organism>
<evidence type="ECO:0000313" key="4">
    <source>
        <dbReference type="Proteomes" id="UP001139384"/>
    </source>
</evidence>
<dbReference type="SUPFAM" id="SSF56399">
    <property type="entry name" value="ADP-ribosylation"/>
    <property type="match status" value="1"/>
</dbReference>
<sequence length="232" mass="25754">MSSSLITLLARHRDHDAGTTLDVGRVVDLADILDVLPDPRRRQGRRYRLGSLLALCTIAVLAGATTLVAIARHATYLPKEIRDRLGLRAAPRATTLGRVLGGVLKVPHCTSPGESDDLCAVAVDGETLRGSRTVTRRAANFILHVPEQLRGNRDPHDHYASQDEWAFFRRIPPQAITGVHIYEMTGRAAGTTLMPQSIRFRHDRWVANPNYHPQFRYNPTSDPGAHFSFDTP</sequence>
<dbReference type="Proteomes" id="UP001139384">
    <property type="component" value="Unassembled WGS sequence"/>
</dbReference>
<protein>
    <submittedName>
        <fullName evidence="3">Transposase family protein</fullName>
    </submittedName>
</protein>
<evidence type="ECO:0000259" key="2">
    <source>
        <dbReference type="Pfam" id="PF13808"/>
    </source>
</evidence>
<reference evidence="3" key="1">
    <citation type="submission" date="2022-01" db="EMBL/GenBank/DDBJ databases">
        <title>Draft Genome Sequences of Seven Type Strains of the Genus Streptomyces.</title>
        <authorList>
            <person name="Aziz S."/>
            <person name="Coretto E."/>
            <person name="Chronakova A."/>
            <person name="Sproer C."/>
            <person name="Huber K."/>
            <person name="Nouioui I."/>
            <person name="Gross H."/>
        </authorList>
    </citation>
    <scope>NUCLEOTIDE SEQUENCE</scope>
    <source>
        <strain evidence="3">DSM 103493</strain>
    </source>
</reference>
<gene>
    <name evidence="3" type="ORF">L0P92_03055</name>
</gene>
<feature type="domain" description="H repeat-associated protein N-terminal" evidence="2">
    <location>
        <begin position="31"/>
        <end position="102"/>
    </location>
</feature>
<dbReference type="Pfam" id="PF13808">
    <property type="entry name" value="DDE_Tnp_1_assoc"/>
    <property type="match status" value="1"/>
</dbReference>
<keyword evidence="1" id="KW-0812">Transmembrane</keyword>
<accession>A0A9X1PU23</accession>
<feature type="transmembrane region" description="Helical" evidence="1">
    <location>
        <begin position="49"/>
        <end position="71"/>
    </location>
</feature>
<keyword evidence="4" id="KW-1185">Reference proteome</keyword>
<dbReference type="Gene3D" id="3.90.210.10">
    <property type="entry name" value="Heat-Labile Enterotoxin, subunit A"/>
    <property type="match status" value="1"/>
</dbReference>
<comment type="caution">
    <text evidence="3">The sequence shown here is derived from an EMBL/GenBank/DDBJ whole genome shotgun (WGS) entry which is preliminary data.</text>
</comment>
<dbReference type="InterPro" id="IPR032806">
    <property type="entry name" value="YbfD_N"/>
</dbReference>